<dbReference type="Gene3D" id="1.10.8.60">
    <property type="match status" value="1"/>
</dbReference>
<dbReference type="PATRIC" id="fig|1620.3.peg.1158"/>
<dbReference type="SUPFAM" id="SSF52540">
    <property type="entry name" value="P-loop containing nucleoside triphosphate hydrolases"/>
    <property type="match status" value="1"/>
</dbReference>
<dbReference type="GO" id="GO:0046872">
    <property type="term" value="F:metal ion binding"/>
    <property type="evidence" value="ECO:0007669"/>
    <property type="project" value="UniProtKB-KW"/>
</dbReference>
<keyword evidence="10 14" id="KW-0239">DNA-directed DNA polymerase</keyword>
<dbReference type="EMBL" id="JQCD01000031">
    <property type="protein sequence ID" value="KRN76093.1"/>
    <property type="molecule type" value="Genomic_DNA"/>
</dbReference>
<evidence type="ECO:0000259" key="13">
    <source>
        <dbReference type="SMART" id="SM00382"/>
    </source>
</evidence>
<dbReference type="InterPro" id="IPR001270">
    <property type="entry name" value="ClpA/B"/>
</dbReference>
<dbReference type="SMART" id="SM00382">
    <property type="entry name" value="AAA"/>
    <property type="match status" value="1"/>
</dbReference>
<keyword evidence="8" id="KW-0862">Zinc</keyword>
<accession>A0A0R2JPT1</accession>
<reference evidence="14 15" key="1">
    <citation type="journal article" date="2015" name="Genome Announc.">
        <title>Expanding the biotechnology potential of lactobacilli through comparative genomics of 213 strains and associated genera.</title>
        <authorList>
            <person name="Sun Z."/>
            <person name="Harris H.M."/>
            <person name="McCann A."/>
            <person name="Guo C."/>
            <person name="Argimon S."/>
            <person name="Zhang W."/>
            <person name="Yang X."/>
            <person name="Jeffery I.B."/>
            <person name="Cooney J.C."/>
            <person name="Kagawa T.F."/>
            <person name="Liu W."/>
            <person name="Song Y."/>
            <person name="Salvetti E."/>
            <person name="Wrobel A."/>
            <person name="Rasinkangas P."/>
            <person name="Parkhill J."/>
            <person name="Rea M.C."/>
            <person name="O'Sullivan O."/>
            <person name="Ritari J."/>
            <person name="Douillard F.P."/>
            <person name="Paul Ross R."/>
            <person name="Yang R."/>
            <person name="Briner A.E."/>
            <person name="Felis G.E."/>
            <person name="de Vos W.M."/>
            <person name="Barrangou R."/>
            <person name="Klaenhammer T.R."/>
            <person name="Caufield P.W."/>
            <person name="Cui Y."/>
            <person name="Zhang H."/>
            <person name="O'Toole P.W."/>
        </authorList>
    </citation>
    <scope>NUCLEOTIDE SEQUENCE [LARGE SCALE GENOMIC DNA]</scope>
    <source>
        <strain evidence="14 15">DSM 20014</strain>
    </source>
</reference>
<dbReference type="CDD" id="cd00009">
    <property type="entry name" value="AAA"/>
    <property type="match status" value="1"/>
</dbReference>
<keyword evidence="7" id="KW-0547">Nucleotide-binding</keyword>
<dbReference type="GO" id="GO:0009360">
    <property type="term" value="C:DNA polymerase III complex"/>
    <property type="evidence" value="ECO:0007669"/>
    <property type="project" value="InterPro"/>
</dbReference>
<dbReference type="InterPro" id="IPR008921">
    <property type="entry name" value="DNA_pol3_clamp-load_cplx_C"/>
</dbReference>
<gene>
    <name evidence="14" type="ORF">IV67_GL001144</name>
</gene>
<evidence type="ECO:0000256" key="9">
    <source>
        <dbReference type="ARBA" id="ARBA00022840"/>
    </source>
</evidence>
<evidence type="ECO:0000256" key="6">
    <source>
        <dbReference type="ARBA" id="ARBA00022723"/>
    </source>
</evidence>
<dbReference type="STRING" id="1620.IV67_GL001144"/>
<dbReference type="CDD" id="cd18137">
    <property type="entry name" value="HLD_clamp_pol_III_gamma_tau"/>
    <property type="match status" value="1"/>
</dbReference>
<comment type="catalytic activity">
    <reaction evidence="11">
        <text>DNA(n) + a 2'-deoxyribonucleoside 5'-triphosphate = DNA(n+1) + diphosphate</text>
        <dbReference type="Rhea" id="RHEA:22508"/>
        <dbReference type="Rhea" id="RHEA-COMP:17339"/>
        <dbReference type="Rhea" id="RHEA-COMP:17340"/>
        <dbReference type="ChEBI" id="CHEBI:33019"/>
        <dbReference type="ChEBI" id="CHEBI:61560"/>
        <dbReference type="ChEBI" id="CHEBI:173112"/>
        <dbReference type="EC" id="2.7.7.7"/>
    </reaction>
</comment>
<dbReference type="Pfam" id="PF13177">
    <property type="entry name" value="DNA_pol3_delta2"/>
    <property type="match status" value="1"/>
</dbReference>
<keyword evidence="4" id="KW-0548">Nucleotidyltransferase</keyword>
<name>A0A0R2JPT1_9LACO</name>
<dbReference type="GO" id="GO:0005524">
    <property type="term" value="F:ATP binding"/>
    <property type="evidence" value="ECO:0007669"/>
    <property type="project" value="UniProtKB-KW"/>
</dbReference>
<dbReference type="Gene3D" id="1.20.272.10">
    <property type="match status" value="1"/>
</dbReference>
<evidence type="ECO:0000256" key="1">
    <source>
        <dbReference type="ARBA" id="ARBA00006360"/>
    </source>
</evidence>
<keyword evidence="3" id="KW-0808">Transferase</keyword>
<keyword evidence="6" id="KW-0479">Metal-binding</keyword>
<dbReference type="PANTHER" id="PTHR11669">
    <property type="entry name" value="REPLICATION FACTOR C / DNA POLYMERASE III GAMMA-TAU SUBUNIT"/>
    <property type="match status" value="1"/>
</dbReference>
<evidence type="ECO:0000313" key="15">
    <source>
        <dbReference type="Proteomes" id="UP000051673"/>
    </source>
</evidence>
<organism evidence="14 15">
    <name type="scientific">Weissella minor</name>
    <dbReference type="NCBI Taxonomy" id="1620"/>
    <lineage>
        <taxon>Bacteria</taxon>
        <taxon>Bacillati</taxon>
        <taxon>Bacillota</taxon>
        <taxon>Bacilli</taxon>
        <taxon>Lactobacillales</taxon>
        <taxon>Lactobacillaceae</taxon>
        <taxon>Weissella</taxon>
    </lineage>
</organism>
<proteinExistence type="inferred from homology"/>
<keyword evidence="9" id="KW-0067">ATP-binding</keyword>
<dbReference type="Proteomes" id="UP000051673">
    <property type="component" value="Unassembled WGS sequence"/>
</dbReference>
<dbReference type="AlphaFoldDB" id="A0A0R2JPT1"/>
<evidence type="ECO:0000256" key="11">
    <source>
        <dbReference type="ARBA" id="ARBA00049244"/>
    </source>
</evidence>
<protein>
    <recommendedName>
        <fullName evidence="2">DNA-directed DNA polymerase</fullName>
        <ecNumber evidence="2">2.7.7.7</ecNumber>
    </recommendedName>
</protein>
<dbReference type="InterPro" id="IPR022754">
    <property type="entry name" value="DNA_pol_III_gamma-3"/>
</dbReference>
<sequence>MEDVGLAYQALYRTWRPQKFSDMIGQEVVTRTLRNTIISNQITHAYLFNGPRGTGKTSAAKIFAKAVNCLHPVDGEPDDTCEICVAINEGALGDVIELDAASNNSVDEIRQIREDVNYAPTRAQYKVYIIDEVHMLSTGAFNALLKTLEEPPANVIFILATTEPQKIPATIISRTQRFDFKRISAQDALNRMKYILDEVGDAYDEDALRVIANAADGGMRDALSILDQVLSFGDDTVTLENALLVTGSVTQTLLGEYVQALQAHDTKSALAKVEEILDAGKDVNRFVEDLISYARDLLLYTEAPDLITLVPDDNFKQLAEATPAQVWYEMIDVLSETQQQLRFTNRPSVYLEVLTVKLSAVQTKPQAVSEQVAVTPVTPTPVQPEVKATSSQQAPAESVVAAQNNVAAKQPVAPTPTEPTNQTPKPAQASIQVASDQAAVFKVLRQATRGDLNRIQGIWGDLVNALSVPQQAMLNVARPIAAAPEGLVIAFDYDVIRVNAMQNQDLLAKLTQQLRILTQADSDRQLVFIVNEDWPNLRAEFVKETRGVTSETSSPAQGEPASPNMVDDPTMQGLIDQAESEVEANPAVDEAKAIFGADLVETQDN</sequence>
<dbReference type="GO" id="GO:0003887">
    <property type="term" value="F:DNA-directed DNA polymerase activity"/>
    <property type="evidence" value="ECO:0007669"/>
    <property type="project" value="UniProtKB-KW"/>
</dbReference>
<evidence type="ECO:0000256" key="8">
    <source>
        <dbReference type="ARBA" id="ARBA00022833"/>
    </source>
</evidence>
<dbReference type="InterPro" id="IPR050238">
    <property type="entry name" value="DNA_Rep/Repair_Clamp_Loader"/>
</dbReference>
<comment type="caution">
    <text evidence="14">The sequence shown here is derived from an EMBL/GenBank/DDBJ whole genome shotgun (WGS) entry which is preliminary data.</text>
</comment>
<evidence type="ECO:0000256" key="12">
    <source>
        <dbReference type="SAM" id="MobiDB-lite"/>
    </source>
</evidence>
<keyword evidence="5" id="KW-0235">DNA replication</keyword>
<dbReference type="GO" id="GO:0006261">
    <property type="term" value="P:DNA-templated DNA replication"/>
    <property type="evidence" value="ECO:0007669"/>
    <property type="project" value="TreeGrafter"/>
</dbReference>
<comment type="similarity">
    <text evidence="1">Belongs to the DnaX/STICHEL family.</text>
</comment>
<feature type="domain" description="AAA+ ATPase" evidence="13">
    <location>
        <begin position="42"/>
        <end position="184"/>
    </location>
</feature>
<keyword evidence="15" id="KW-1185">Reference proteome</keyword>
<dbReference type="FunFam" id="3.40.50.300:FF:000014">
    <property type="entry name" value="DNA polymerase III subunit gamma/tau"/>
    <property type="match status" value="1"/>
</dbReference>
<dbReference type="NCBIfam" id="TIGR02397">
    <property type="entry name" value="dnaX_nterm"/>
    <property type="match status" value="1"/>
</dbReference>
<feature type="region of interest" description="Disordered" evidence="12">
    <location>
        <begin position="545"/>
        <end position="572"/>
    </location>
</feature>
<evidence type="ECO:0000256" key="2">
    <source>
        <dbReference type="ARBA" id="ARBA00012417"/>
    </source>
</evidence>
<dbReference type="Gene3D" id="3.40.50.300">
    <property type="entry name" value="P-loop containing nucleotide triphosphate hydrolases"/>
    <property type="match status" value="1"/>
</dbReference>
<dbReference type="NCBIfam" id="NF004046">
    <property type="entry name" value="PRK05563.1"/>
    <property type="match status" value="1"/>
</dbReference>
<dbReference type="InterPro" id="IPR027417">
    <property type="entry name" value="P-loop_NTPase"/>
</dbReference>
<dbReference type="PRINTS" id="PR00300">
    <property type="entry name" value="CLPPROTEASEA"/>
</dbReference>
<evidence type="ECO:0000256" key="3">
    <source>
        <dbReference type="ARBA" id="ARBA00022679"/>
    </source>
</evidence>
<dbReference type="InterPro" id="IPR045085">
    <property type="entry name" value="HLD_clamp_pol_III_gamma_tau"/>
</dbReference>
<evidence type="ECO:0000256" key="7">
    <source>
        <dbReference type="ARBA" id="ARBA00022741"/>
    </source>
</evidence>
<dbReference type="EC" id="2.7.7.7" evidence="2"/>
<evidence type="ECO:0000313" key="14">
    <source>
        <dbReference type="EMBL" id="KRN76093.1"/>
    </source>
</evidence>
<dbReference type="Pfam" id="PF12169">
    <property type="entry name" value="DNA_pol3_gamma3"/>
    <property type="match status" value="1"/>
</dbReference>
<evidence type="ECO:0000256" key="4">
    <source>
        <dbReference type="ARBA" id="ARBA00022695"/>
    </source>
</evidence>
<evidence type="ECO:0000256" key="5">
    <source>
        <dbReference type="ARBA" id="ARBA00022705"/>
    </source>
</evidence>
<dbReference type="PANTHER" id="PTHR11669:SF0">
    <property type="entry name" value="PROTEIN STICHEL-LIKE 2"/>
    <property type="match status" value="1"/>
</dbReference>
<evidence type="ECO:0000256" key="10">
    <source>
        <dbReference type="ARBA" id="ARBA00022932"/>
    </source>
</evidence>
<dbReference type="InterPro" id="IPR003593">
    <property type="entry name" value="AAA+_ATPase"/>
</dbReference>
<dbReference type="InterPro" id="IPR012763">
    <property type="entry name" value="DNA_pol_III_sug/sutau_N"/>
</dbReference>
<feature type="compositionally biased region" description="Polar residues" evidence="12">
    <location>
        <begin position="547"/>
        <end position="556"/>
    </location>
</feature>
<dbReference type="GO" id="GO:0003677">
    <property type="term" value="F:DNA binding"/>
    <property type="evidence" value="ECO:0007669"/>
    <property type="project" value="InterPro"/>
</dbReference>
<dbReference type="Pfam" id="PF22608">
    <property type="entry name" value="DNAX_ATPase_lid"/>
    <property type="match status" value="1"/>
</dbReference>
<dbReference type="SUPFAM" id="SSF48019">
    <property type="entry name" value="post-AAA+ oligomerization domain-like"/>
    <property type="match status" value="1"/>
</dbReference>